<dbReference type="InterPro" id="IPR036291">
    <property type="entry name" value="NAD(P)-bd_dom_sf"/>
</dbReference>
<sequence>MRVAIVRYPKLELFGLYTDGQNRLKNLAETAEIYGSSDERELAEQLKGFDIVITEPMMPTFGRTFFDFNNDVKLVFVHGRGYDNVDIEAASEKGVIVARVPGWCENEAVAEHALSLIMEGAKKLWKARGWVSEGKWAEVGESGGYFFSPSLREMSIGIIGYGYIGSRLAKILKQGFGTKVLVYDPYVPSSKIEEEGNIPFEDLKELLGQSDAISIHAELTKETYHMIGRKEIEAMKDGAIIVNTARGAIIDTEALIEGLSIGKISFAGLDVVEGEPLEGDHPLLKFPNVLITPHVAYATNEAIKCMDHSTVDAIVSFMNGKPVWETVELKKRRR</sequence>
<evidence type="ECO:0000259" key="6">
    <source>
        <dbReference type="Pfam" id="PF02826"/>
    </source>
</evidence>
<dbReference type="PANTHER" id="PTHR43761">
    <property type="entry name" value="D-ISOMER SPECIFIC 2-HYDROXYACID DEHYDROGENASE FAMILY PROTEIN (AFU_ORTHOLOGUE AFUA_1G13630)"/>
    <property type="match status" value="1"/>
</dbReference>
<dbReference type="Pfam" id="PF00389">
    <property type="entry name" value="2-Hacid_dh"/>
    <property type="match status" value="1"/>
</dbReference>
<dbReference type="FunFam" id="3.40.50.720:FF:000203">
    <property type="entry name" value="D-3-phosphoglycerate dehydrogenase (SerA)"/>
    <property type="match status" value="1"/>
</dbReference>
<protein>
    <submittedName>
        <fullName evidence="7">Hydroxyacid dehydrogenase</fullName>
    </submittedName>
</protein>
<keyword evidence="3" id="KW-0520">NAD</keyword>
<evidence type="ECO:0000256" key="2">
    <source>
        <dbReference type="ARBA" id="ARBA00023002"/>
    </source>
</evidence>
<dbReference type="Pfam" id="PF02826">
    <property type="entry name" value="2-Hacid_dh_C"/>
    <property type="match status" value="1"/>
</dbReference>
<dbReference type="GO" id="GO:0051287">
    <property type="term" value="F:NAD binding"/>
    <property type="evidence" value="ECO:0007669"/>
    <property type="project" value="InterPro"/>
</dbReference>
<dbReference type="PANTHER" id="PTHR43761:SF1">
    <property type="entry name" value="D-ISOMER SPECIFIC 2-HYDROXYACID DEHYDROGENASE CATALYTIC DOMAIN-CONTAINING PROTEIN-RELATED"/>
    <property type="match status" value="1"/>
</dbReference>
<comment type="caution">
    <text evidence="7">The sequence shown here is derived from an EMBL/GenBank/DDBJ whole genome shotgun (WGS) entry which is preliminary data.</text>
</comment>
<evidence type="ECO:0000256" key="3">
    <source>
        <dbReference type="ARBA" id="ARBA00023027"/>
    </source>
</evidence>
<dbReference type="Gene3D" id="3.40.50.720">
    <property type="entry name" value="NAD(P)-binding Rossmann-like Domain"/>
    <property type="match status" value="2"/>
</dbReference>
<dbReference type="SUPFAM" id="SSF52283">
    <property type="entry name" value="Formate/glycerate dehydrogenase catalytic domain-like"/>
    <property type="match status" value="1"/>
</dbReference>
<dbReference type="GO" id="GO:0016616">
    <property type="term" value="F:oxidoreductase activity, acting on the CH-OH group of donors, NAD or NADP as acceptor"/>
    <property type="evidence" value="ECO:0007669"/>
    <property type="project" value="InterPro"/>
</dbReference>
<dbReference type="InterPro" id="IPR006139">
    <property type="entry name" value="D-isomer_2_OHA_DH_cat_dom"/>
</dbReference>
<dbReference type="EMBL" id="DTLS01000018">
    <property type="protein sequence ID" value="HGZ59660.1"/>
    <property type="molecule type" value="Genomic_DNA"/>
</dbReference>
<dbReference type="InterPro" id="IPR029753">
    <property type="entry name" value="D-isomer_DH_CS"/>
</dbReference>
<dbReference type="AlphaFoldDB" id="A0A7J3SJ92"/>
<dbReference type="InterPro" id="IPR050418">
    <property type="entry name" value="D-iso_2-hydroxyacid_DH_PdxB"/>
</dbReference>
<evidence type="ECO:0000313" key="7">
    <source>
        <dbReference type="EMBL" id="HGZ59660.1"/>
    </source>
</evidence>
<dbReference type="InterPro" id="IPR006140">
    <property type="entry name" value="D-isomer_DH_NAD-bd"/>
</dbReference>
<evidence type="ECO:0000256" key="1">
    <source>
        <dbReference type="ARBA" id="ARBA00005854"/>
    </source>
</evidence>
<organism evidence="7">
    <name type="scientific">Fervidicoccus fontis</name>
    <dbReference type="NCBI Taxonomy" id="683846"/>
    <lineage>
        <taxon>Archaea</taxon>
        <taxon>Thermoproteota</taxon>
        <taxon>Thermoprotei</taxon>
        <taxon>Fervidicoccales</taxon>
        <taxon>Fervidicoccaceae</taxon>
        <taxon>Fervidicoccus</taxon>
    </lineage>
</organism>
<gene>
    <name evidence="7" type="ORF">ENW83_00405</name>
</gene>
<accession>A0A7J3SJ92</accession>
<dbReference type="SUPFAM" id="SSF51735">
    <property type="entry name" value="NAD(P)-binding Rossmann-fold domains"/>
    <property type="match status" value="1"/>
</dbReference>
<feature type="domain" description="D-isomer specific 2-hydroxyacid dehydrogenase NAD-binding" evidence="6">
    <location>
        <begin position="115"/>
        <end position="296"/>
    </location>
</feature>
<feature type="domain" description="D-isomer specific 2-hydroxyacid dehydrogenase catalytic" evidence="5">
    <location>
        <begin position="24"/>
        <end position="323"/>
    </location>
</feature>
<dbReference type="PROSITE" id="PS00671">
    <property type="entry name" value="D_2_HYDROXYACID_DH_3"/>
    <property type="match status" value="1"/>
</dbReference>
<evidence type="ECO:0000259" key="5">
    <source>
        <dbReference type="Pfam" id="PF00389"/>
    </source>
</evidence>
<evidence type="ECO:0000256" key="4">
    <source>
        <dbReference type="RuleBase" id="RU003719"/>
    </source>
</evidence>
<name>A0A7J3SJ92_9CREN</name>
<proteinExistence type="inferred from homology"/>
<keyword evidence="2 4" id="KW-0560">Oxidoreductase</keyword>
<comment type="similarity">
    <text evidence="1 4">Belongs to the D-isomer specific 2-hydroxyacid dehydrogenase family.</text>
</comment>
<reference evidence="7" key="1">
    <citation type="journal article" date="2020" name="mSystems">
        <title>Genome- and Community-Level Interaction Insights into Carbon Utilization and Element Cycling Functions of Hydrothermarchaeota in Hydrothermal Sediment.</title>
        <authorList>
            <person name="Zhou Z."/>
            <person name="Liu Y."/>
            <person name="Xu W."/>
            <person name="Pan J."/>
            <person name="Luo Z.H."/>
            <person name="Li M."/>
        </authorList>
    </citation>
    <scope>NUCLEOTIDE SEQUENCE [LARGE SCALE GENOMIC DNA]</scope>
    <source>
        <strain evidence="7">SpSt-885</strain>
    </source>
</reference>